<gene>
    <name evidence="9" type="ORF">FA09DRAFT_329337</name>
</gene>
<dbReference type="STRING" id="58919.A0A316ZD37"/>
<protein>
    <recommendedName>
        <fullName evidence="3 7">Peptidyl-prolyl cis-trans isomerase</fullName>
        <shortName evidence="7">PPIase</shortName>
        <ecNumber evidence="2 7">5.2.1.8</ecNumber>
    </recommendedName>
</protein>
<keyword evidence="5 7" id="KW-0413">Isomerase</keyword>
<accession>A0A316ZD37</accession>
<proteinExistence type="inferred from homology"/>
<dbReference type="CDD" id="cd01926">
    <property type="entry name" value="cyclophilin_ABH_like"/>
    <property type="match status" value="1"/>
</dbReference>
<dbReference type="RefSeq" id="XP_025599131.1">
    <property type="nucleotide sequence ID" value="XM_025742139.1"/>
</dbReference>
<evidence type="ECO:0000313" key="10">
    <source>
        <dbReference type="Proteomes" id="UP000245946"/>
    </source>
</evidence>
<dbReference type="FunFam" id="2.40.100.10:FF:000013">
    <property type="entry name" value="Peptidyl-prolyl cis-trans isomerase"/>
    <property type="match status" value="1"/>
</dbReference>
<dbReference type="PANTHER" id="PTHR11071:SF561">
    <property type="entry name" value="PEPTIDYL-PROLYL CIS-TRANS ISOMERASE D-RELATED"/>
    <property type="match status" value="1"/>
</dbReference>
<dbReference type="PROSITE" id="PS00170">
    <property type="entry name" value="CSA_PPIASE_1"/>
    <property type="match status" value="1"/>
</dbReference>
<evidence type="ECO:0000256" key="4">
    <source>
        <dbReference type="ARBA" id="ARBA00023110"/>
    </source>
</evidence>
<dbReference type="PANTHER" id="PTHR11071">
    <property type="entry name" value="PEPTIDYL-PROLYL CIS-TRANS ISOMERASE"/>
    <property type="match status" value="1"/>
</dbReference>
<comment type="similarity">
    <text evidence="6">Belongs to the cyclophilin-type PPIase family. PPIase A subfamily.</text>
</comment>
<comment type="catalytic activity">
    <reaction evidence="1 7">
        <text>[protein]-peptidylproline (omega=180) = [protein]-peptidylproline (omega=0)</text>
        <dbReference type="Rhea" id="RHEA:16237"/>
        <dbReference type="Rhea" id="RHEA-COMP:10747"/>
        <dbReference type="Rhea" id="RHEA-COMP:10748"/>
        <dbReference type="ChEBI" id="CHEBI:83833"/>
        <dbReference type="ChEBI" id="CHEBI:83834"/>
        <dbReference type="EC" id="5.2.1.8"/>
    </reaction>
</comment>
<evidence type="ECO:0000256" key="7">
    <source>
        <dbReference type="RuleBase" id="RU363019"/>
    </source>
</evidence>
<dbReference type="Proteomes" id="UP000245946">
    <property type="component" value="Unassembled WGS sequence"/>
</dbReference>
<organism evidence="9 10">
    <name type="scientific">Tilletiopsis washingtonensis</name>
    <dbReference type="NCBI Taxonomy" id="58919"/>
    <lineage>
        <taxon>Eukaryota</taxon>
        <taxon>Fungi</taxon>
        <taxon>Dikarya</taxon>
        <taxon>Basidiomycota</taxon>
        <taxon>Ustilaginomycotina</taxon>
        <taxon>Exobasidiomycetes</taxon>
        <taxon>Entylomatales</taxon>
        <taxon>Entylomatales incertae sedis</taxon>
        <taxon>Tilletiopsis</taxon>
    </lineage>
</organism>
<dbReference type="GO" id="GO:0016018">
    <property type="term" value="F:cyclosporin A binding"/>
    <property type="evidence" value="ECO:0007669"/>
    <property type="project" value="TreeGrafter"/>
</dbReference>
<evidence type="ECO:0000256" key="2">
    <source>
        <dbReference type="ARBA" id="ARBA00013194"/>
    </source>
</evidence>
<keyword evidence="10" id="KW-1185">Reference proteome</keyword>
<evidence type="ECO:0000313" key="9">
    <source>
        <dbReference type="EMBL" id="PWN98852.1"/>
    </source>
</evidence>
<dbReference type="EMBL" id="KZ819290">
    <property type="protein sequence ID" value="PWN98852.1"/>
    <property type="molecule type" value="Genomic_DNA"/>
</dbReference>
<dbReference type="OrthoDB" id="193499at2759"/>
<evidence type="ECO:0000259" key="8">
    <source>
        <dbReference type="PROSITE" id="PS50072"/>
    </source>
</evidence>
<evidence type="ECO:0000256" key="5">
    <source>
        <dbReference type="ARBA" id="ARBA00023235"/>
    </source>
</evidence>
<dbReference type="PROSITE" id="PS50072">
    <property type="entry name" value="CSA_PPIASE_2"/>
    <property type="match status" value="1"/>
</dbReference>
<dbReference type="PRINTS" id="PR00153">
    <property type="entry name" value="CSAPPISMRASE"/>
</dbReference>
<evidence type="ECO:0000256" key="1">
    <source>
        <dbReference type="ARBA" id="ARBA00000971"/>
    </source>
</evidence>
<dbReference type="GO" id="GO:0003755">
    <property type="term" value="F:peptidyl-prolyl cis-trans isomerase activity"/>
    <property type="evidence" value="ECO:0007669"/>
    <property type="project" value="UniProtKB-UniRule"/>
</dbReference>
<dbReference type="Gene3D" id="2.40.100.10">
    <property type="entry name" value="Cyclophilin-like"/>
    <property type="match status" value="1"/>
</dbReference>
<dbReference type="GeneID" id="37269683"/>
<sequence length="163" mass="17712">MSQNVFFDITKNGSPMGRITFKLYDDVVPKTTKNFRELCTGQHGFGYEKSSFHRVIPRFMLQGGDFTAGNGTGGKSIYGAKFPDENFNLKHTKPGLLSMANAGPNTNGSQFFITTVVTSWLDGKHTVFGEVVDGMDVVKAIEKEGTDSGKTRSTITIAKSGTV</sequence>
<dbReference type="InterPro" id="IPR029000">
    <property type="entry name" value="Cyclophilin-like_dom_sf"/>
</dbReference>
<dbReference type="InterPro" id="IPR002130">
    <property type="entry name" value="Cyclophilin-type_PPIase_dom"/>
</dbReference>
<dbReference type="PIRSF" id="PIRSF001467">
    <property type="entry name" value="Peptidylpro_ismrse"/>
    <property type="match status" value="1"/>
</dbReference>
<evidence type="ECO:0000256" key="6">
    <source>
        <dbReference type="ARBA" id="ARBA00037940"/>
    </source>
</evidence>
<dbReference type="GO" id="GO:0006457">
    <property type="term" value="P:protein folding"/>
    <property type="evidence" value="ECO:0007669"/>
    <property type="project" value="InterPro"/>
</dbReference>
<name>A0A316ZD37_9BASI</name>
<dbReference type="EC" id="5.2.1.8" evidence="2 7"/>
<dbReference type="GO" id="GO:0005737">
    <property type="term" value="C:cytoplasm"/>
    <property type="evidence" value="ECO:0007669"/>
    <property type="project" value="TreeGrafter"/>
</dbReference>
<dbReference type="SUPFAM" id="SSF50891">
    <property type="entry name" value="Cyclophilin-like"/>
    <property type="match status" value="1"/>
</dbReference>
<comment type="function">
    <text evidence="7">PPIases accelerate the folding of proteins. It catalyzes the cis-trans isomerization of proline imidic peptide bonds in oligopeptides.</text>
</comment>
<evidence type="ECO:0000256" key="3">
    <source>
        <dbReference type="ARBA" id="ARBA00021047"/>
    </source>
</evidence>
<reference evidence="9 10" key="1">
    <citation type="journal article" date="2018" name="Mol. Biol. Evol.">
        <title>Broad Genomic Sampling Reveals a Smut Pathogenic Ancestry of the Fungal Clade Ustilaginomycotina.</title>
        <authorList>
            <person name="Kijpornyongpan T."/>
            <person name="Mondo S.J."/>
            <person name="Barry K."/>
            <person name="Sandor L."/>
            <person name="Lee J."/>
            <person name="Lipzen A."/>
            <person name="Pangilinan J."/>
            <person name="LaButti K."/>
            <person name="Hainaut M."/>
            <person name="Henrissat B."/>
            <person name="Grigoriev I.V."/>
            <person name="Spatafora J.W."/>
            <person name="Aime M.C."/>
        </authorList>
    </citation>
    <scope>NUCLEOTIDE SEQUENCE [LARGE SCALE GENOMIC DNA]</scope>
    <source>
        <strain evidence="9 10">MCA 4186</strain>
    </source>
</reference>
<feature type="domain" description="PPIase cyclophilin-type" evidence="8">
    <location>
        <begin position="6"/>
        <end position="162"/>
    </location>
</feature>
<keyword evidence="4 7" id="KW-0697">Rotamase</keyword>
<dbReference type="InterPro" id="IPR020892">
    <property type="entry name" value="Cyclophilin-type_PPIase_CS"/>
</dbReference>
<dbReference type="AlphaFoldDB" id="A0A316ZD37"/>
<dbReference type="Pfam" id="PF00160">
    <property type="entry name" value="Pro_isomerase"/>
    <property type="match status" value="1"/>
</dbReference>
<dbReference type="InterPro" id="IPR024936">
    <property type="entry name" value="Cyclophilin-type_PPIase"/>
</dbReference>